<protein>
    <recommendedName>
        <fullName evidence="5">LPXTG cell wall anchor domain-containing protein</fullName>
    </recommendedName>
</protein>
<evidence type="ECO:0000313" key="4">
    <source>
        <dbReference type="Proteomes" id="UP000634780"/>
    </source>
</evidence>
<keyword evidence="4" id="KW-1185">Reference proteome</keyword>
<evidence type="ECO:0000256" key="1">
    <source>
        <dbReference type="SAM" id="MobiDB-lite"/>
    </source>
</evidence>
<sequence length="81" mass="8406">MHTHSNIVLAASSGASLALILVGVVVVLGLIAMFIAGRRRAARRTRSSTPAHGAGPASGEAQRGDTWQAPDDDPEQGNPHR</sequence>
<keyword evidence="2" id="KW-1133">Transmembrane helix</keyword>
<feature type="transmembrane region" description="Helical" evidence="2">
    <location>
        <begin position="15"/>
        <end position="36"/>
    </location>
</feature>
<evidence type="ECO:0000256" key="2">
    <source>
        <dbReference type="SAM" id="Phobius"/>
    </source>
</evidence>
<dbReference type="EMBL" id="JAEKOZ010000029">
    <property type="protein sequence ID" value="MBJ3811722.1"/>
    <property type="molecule type" value="Genomic_DNA"/>
</dbReference>
<keyword evidence="2" id="KW-0472">Membrane</keyword>
<evidence type="ECO:0000313" key="3">
    <source>
        <dbReference type="EMBL" id="MBJ3811722.1"/>
    </source>
</evidence>
<organism evidence="3 4">
    <name type="scientific">Streptomyces flavofungini</name>
    <dbReference type="NCBI Taxonomy" id="68200"/>
    <lineage>
        <taxon>Bacteria</taxon>
        <taxon>Bacillati</taxon>
        <taxon>Actinomycetota</taxon>
        <taxon>Actinomycetes</taxon>
        <taxon>Kitasatosporales</taxon>
        <taxon>Streptomycetaceae</taxon>
        <taxon>Streptomyces</taxon>
    </lineage>
</organism>
<gene>
    <name evidence="3" type="ORF">JGB26_32310</name>
</gene>
<reference evidence="3 4" key="1">
    <citation type="submission" date="2020-12" db="EMBL/GenBank/DDBJ databases">
        <title>Streptomyces typhae sp. nov., a novel endophytic actinomycete isolated from the root of cattail pollen (Typha angustifolia L.).</title>
        <authorList>
            <person name="Peng C."/>
            <person name="Liu C."/>
        </authorList>
    </citation>
    <scope>NUCLEOTIDE SEQUENCE [LARGE SCALE GENOMIC DNA]</scope>
    <source>
        <strain evidence="3 4">JCM 4753</strain>
    </source>
</reference>
<dbReference type="Proteomes" id="UP000634780">
    <property type="component" value="Unassembled WGS sequence"/>
</dbReference>
<accession>A0ABS0XET7</accession>
<dbReference type="InterPro" id="IPR045513">
    <property type="entry name" value="DUF6479"/>
</dbReference>
<keyword evidence="2" id="KW-0812">Transmembrane</keyword>
<comment type="caution">
    <text evidence="3">The sequence shown here is derived from an EMBL/GenBank/DDBJ whole genome shotgun (WGS) entry which is preliminary data.</text>
</comment>
<evidence type="ECO:0008006" key="5">
    <source>
        <dbReference type="Google" id="ProtNLM"/>
    </source>
</evidence>
<dbReference type="Pfam" id="PF20087">
    <property type="entry name" value="DUF6479"/>
    <property type="match status" value="1"/>
</dbReference>
<dbReference type="RefSeq" id="WP_190120153.1">
    <property type="nucleotide sequence ID" value="NZ_BMVR01000021.1"/>
</dbReference>
<name>A0ABS0XET7_9ACTN</name>
<proteinExistence type="predicted"/>
<feature type="region of interest" description="Disordered" evidence="1">
    <location>
        <begin position="41"/>
        <end position="81"/>
    </location>
</feature>